<gene>
    <name evidence="1" type="ORF">BDZ94DRAFT_1375979</name>
</gene>
<dbReference type="Proteomes" id="UP000807353">
    <property type="component" value="Unassembled WGS sequence"/>
</dbReference>
<name>A0A9P5XR36_9AGAR</name>
<accession>A0A9P5XR36</accession>
<keyword evidence="2" id="KW-1185">Reference proteome</keyword>
<dbReference type="AlphaFoldDB" id="A0A9P5XR36"/>
<protein>
    <submittedName>
        <fullName evidence="1">Uncharacterized protein</fullName>
    </submittedName>
</protein>
<organism evidence="1 2">
    <name type="scientific">Collybia nuda</name>
    <dbReference type="NCBI Taxonomy" id="64659"/>
    <lineage>
        <taxon>Eukaryota</taxon>
        <taxon>Fungi</taxon>
        <taxon>Dikarya</taxon>
        <taxon>Basidiomycota</taxon>
        <taxon>Agaricomycotina</taxon>
        <taxon>Agaricomycetes</taxon>
        <taxon>Agaricomycetidae</taxon>
        <taxon>Agaricales</taxon>
        <taxon>Tricholomatineae</taxon>
        <taxon>Clitocybaceae</taxon>
        <taxon>Collybia</taxon>
    </lineage>
</organism>
<reference evidence="1" key="1">
    <citation type="submission" date="2020-11" db="EMBL/GenBank/DDBJ databases">
        <authorList>
            <consortium name="DOE Joint Genome Institute"/>
            <person name="Ahrendt S."/>
            <person name="Riley R."/>
            <person name="Andreopoulos W."/>
            <person name="Labutti K."/>
            <person name="Pangilinan J."/>
            <person name="Ruiz-Duenas F.J."/>
            <person name="Barrasa J.M."/>
            <person name="Sanchez-Garcia M."/>
            <person name="Camarero S."/>
            <person name="Miyauchi S."/>
            <person name="Serrano A."/>
            <person name="Linde D."/>
            <person name="Babiker R."/>
            <person name="Drula E."/>
            <person name="Ayuso-Fernandez I."/>
            <person name="Pacheco R."/>
            <person name="Padilla G."/>
            <person name="Ferreira P."/>
            <person name="Barriuso J."/>
            <person name="Kellner H."/>
            <person name="Castanera R."/>
            <person name="Alfaro M."/>
            <person name="Ramirez L."/>
            <person name="Pisabarro A.G."/>
            <person name="Kuo A."/>
            <person name="Tritt A."/>
            <person name="Lipzen A."/>
            <person name="He G."/>
            <person name="Yan M."/>
            <person name="Ng V."/>
            <person name="Cullen D."/>
            <person name="Martin F."/>
            <person name="Rosso M.-N."/>
            <person name="Henrissat B."/>
            <person name="Hibbett D."/>
            <person name="Martinez A.T."/>
            <person name="Grigoriev I.V."/>
        </authorList>
    </citation>
    <scope>NUCLEOTIDE SEQUENCE</scope>
    <source>
        <strain evidence="1">CBS 247.69</strain>
    </source>
</reference>
<proteinExistence type="predicted"/>
<dbReference type="EMBL" id="MU150917">
    <property type="protein sequence ID" value="KAF9455204.1"/>
    <property type="molecule type" value="Genomic_DNA"/>
</dbReference>
<dbReference type="SUPFAM" id="SSF47895">
    <property type="entry name" value="Transducin (alpha subunit), insertion domain"/>
    <property type="match status" value="1"/>
</dbReference>
<comment type="caution">
    <text evidence="1">The sequence shown here is derived from an EMBL/GenBank/DDBJ whole genome shotgun (WGS) entry which is preliminary data.</text>
</comment>
<feature type="non-terminal residue" evidence="1">
    <location>
        <position position="76"/>
    </location>
</feature>
<feature type="non-terminal residue" evidence="1">
    <location>
        <position position="1"/>
    </location>
</feature>
<evidence type="ECO:0000313" key="1">
    <source>
        <dbReference type="EMBL" id="KAF9455204.1"/>
    </source>
</evidence>
<sequence length="76" mass="8350">SLPESVKCPDISNESVTGLRKLWQDPTIKAAANCGIEYGLNENAIQCLKFIDVLTHDDYRPTADDIIRCCAQTPGI</sequence>
<dbReference type="GO" id="GO:0007165">
    <property type="term" value="P:signal transduction"/>
    <property type="evidence" value="ECO:0007669"/>
    <property type="project" value="InterPro"/>
</dbReference>
<dbReference type="Gene3D" id="1.10.400.10">
    <property type="entry name" value="GI Alpha 1, domain 2-like"/>
    <property type="match status" value="1"/>
</dbReference>
<dbReference type="InterPro" id="IPR011025">
    <property type="entry name" value="GproteinA_insert"/>
</dbReference>
<evidence type="ECO:0000313" key="2">
    <source>
        <dbReference type="Proteomes" id="UP000807353"/>
    </source>
</evidence>